<keyword evidence="3 4" id="KW-0479">Metal-binding</keyword>
<comment type="cofactor">
    <cofactor evidence="3">
        <name>Zn(2+)</name>
        <dbReference type="ChEBI" id="CHEBI:29105"/>
    </cofactor>
    <text evidence="3">Binds 1 zinc ion per subunit.</text>
</comment>
<dbReference type="GO" id="GO:0005737">
    <property type="term" value="C:cytoplasm"/>
    <property type="evidence" value="ECO:0007669"/>
    <property type="project" value="UniProtKB-SubCell"/>
</dbReference>
<dbReference type="EC" id="2.3.1.286" evidence="3"/>
<keyword evidence="1" id="KW-0808">Transferase</keyword>
<evidence type="ECO:0000256" key="4">
    <source>
        <dbReference type="PROSITE-ProRule" id="PRU00236"/>
    </source>
</evidence>
<dbReference type="AlphaFoldDB" id="A0A7C0VCE2"/>
<comment type="domain">
    <text evidence="3">2 residues (Tyr-63 and Arg-66) present in a large hydrophobic pocket are probably involved in substrate specificity. They are important for desuccinylation activity, but dispensable for deacetylation activity.</text>
</comment>
<feature type="binding site" evidence="3">
    <location>
        <begin position="205"/>
        <end position="207"/>
    </location>
    <ligand>
        <name>NAD(+)</name>
        <dbReference type="ChEBI" id="CHEBI:57540"/>
    </ligand>
</feature>
<dbReference type="InterPro" id="IPR050134">
    <property type="entry name" value="NAD-dep_sirtuin_deacylases"/>
</dbReference>
<protein>
    <recommendedName>
        <fullName evidence="3">NAD-dependent protein deacylase</fullName>
        <ecNumber evidence="3">2.3.1.286</ecNumber>
    </recommendedName>
    <alternativeName>
        <fullName evidence="3">Regulatory protein SIR2 homolog</fullName>
    </alternativeName>
</protein>
<feature type="binding site" evidence="3">
    <location>
        <position position="63"/>
    </location>
    <ligand>
        <name>substrate</name>
    </ligand>
</feature>
<comment type="function">
    <text evidence="3">NAD-dependent lysine deacetylase and desuccinylase that specifically removes acetyl and succinyl groups on target proteins. Modulates the activities of several proteins which are inactive in their acylated form.</text>
</comment>
<dbReference type="SUPFAM" id="SSF52467">
    <property type="entry name" value="DHS-like NAD/FAD-binding domain"/>
    <property type="match status" value="1"/>
</dbReference>
<keyword evidence="3 4" id="KW-0862">Zinc</keyword>
<feature type="binding site" evidence="3 4">
    <location>
        <position position="122"/>
    </location>
    <ligand>
        <name>Zn(2+)</name>
        <dbReference type="ChEBI" id="CHEBI:29105"/>
    </ligand>
</feature>
<keyword evidence="2 3" id="KW-0520">NAD</keyword>
<dbReference type="PANTHER" id="PTHR11085:SF4">
    <property type="entry name" value="NAD-DEPENDENT PROTEIN DEACYLASE"/>
    <property type="match status" value="1"/>
</dbReference>
<evidence type="ECO:0000256" key="2">
    <source>
        <dbReference type="ARBA" id="ARBA00023027"/>
    </source>
</evidence>
<sequence>MDRLIERLKHAENVTFLTGSGISRESGIPTFRGEDGLWKNYSPEELASPEGFMRDPQLVWDWYNWRRDIIRKAEPNRGHLTIKEFEKNFNVYVITQNVDGLHEKTGVKNLVELHGNIFRNRCSRCGKMYGDIQTKKIPTCECGGLIRPDVVWFGEPLKEEYISLALEWSRNADVFFLVGTSGIVYPAASLPFFAKENGGFVVEINIEETPLTPHIDLHLEGTASQVLDMILKGLNK</sequence>
<feature type="binding site" evidence="3">
    <location>
        <begin position="96"/>
        <end position="99"/>
    </location>
    <ligand>
        <name>NAD(+)</name>
        <dbReference type="ChEBI" id="CHEBI:57540"/>
    </ligand>
</feature>
<evidence type="ECO:0000313" key="6">
    <source>
        <dbReference type="EMBL" id="HDI83509.1"/>
    </source>
</evidence>
<feature type="binding site" evidence="3 4">
    <location>
        <position position="140"/>
    </location>
    <ligand>
        <name>Zn(2+)</name>
        <dbReference type="ChEBI" id="CHEBI:29105"/>
    </ligand>
</feature>
<feature type="binding site" evidence="3">
    <location>
        <begin position="179"/>
        <end position="181"/>
    </location>
    <ligand>
        <name>NAD(+)</name>
        <dbReference type="ChEBI" id="CHEBI:57540"/>
    </ligand>
</feature>
<feature type="domain" description="Deacetylase sirtuin-type" evidence="5">
    <location>
        <begin position="1"/>
        <end position="236"/>
    </location>
</feature>
<feature type="binding site" evidence="3">
    <location>
        <position position="223"/>
    </location>
    <ligand>
        <name>NAD(+)</name>
        <dbReference type="ChEBI" id="CHEBI:57540"/>
    </ligand>
</feature>
<comment type="caution">
    <text evidence="3">Lacks conserved residue(s) required for the propagation of feature annotation.</text>
</comment>
<evidence type="ECO:0000256" key="3">
    <source>
        <dbReference type="HAMAP-Rule" id="MF_01121"/>
    </source>
</evidence>
<dbReference type="CDD" id="cd01412">
    <property type="entry name" value="SIRT5_Af1_CobB"/>
    <property type="match status" value="1"/>
</dbReference>
<comment type="caution">
    <text evidence="6">The sequence shown here is derived from an EMBL/GenBank/DDBJ whole genome shotgun (WGS) entry which is preliminary data.</text>
</comment>
<gene>
    <name evidence="3" type="primary">cobB</name>
    <name evidence="6" type="ORF">ENF18_06955</name>
</gene>
<evidence type="ECO:0000256" key="1">
    <source>
        <dbReference type="ARBA" id="ARBA00022679"/>
    </source>
</evidence>
<dbReference type="InterPro" id="IPR026591">
    <property type="entry name" value="Sirtuin_cat_small_dom_sf"/>
</dbReference>
<accession>A0A7C0VCE2</accession>
<proteinExistence type="inferred from homology"/>
<dbReference type="PROSITE" id="PS50305">
    <property type="entry name" value="SIRTUIN"/>
    <property type="match status" value="1"/>
</dbReference>
<dbReference type="GO" id="GO:0036055">
    <property type="term" value="F:protein-succinyllysine desuccinylase activity"/>
    <property type="evidence" value="ECO:0007669"/>
    <property type="project" value="UniProtKB-UniRule"/>
</dbReference>
<organism evidence="6">
    <name type="scientific">candidate division WOR-3 bacterium</name>
    <dbReference type="NCBI Taxonomy" id="2052148"/>
    <lineage>
        <taxon>Bacteria</taxon>
        <taxon>Bacteria division WOR-3</taxon>
    </lineage>
</organism>
<comment type="subcellular location">
    <subcellularLocation>
        <location evidence="3">Cytoplasm</location>
    </subcellularLocation>
</comment>
<dbReference type="GO" id="GO:0008270">
    <property type="term" value="F:zinc ion binding"/>
    <property type="evidence" value="ECO:0007669"/>
    <property type="project" value="UniProtKB-UniRule"/>
</dbReference>
<dbReference type="NCBIfam" id="NF001753">
    <property type="entry name" value="PRK00481.1-3"/>
    <property type="match status" value="1"/>
</dbReference>
<dbReference type="InterPro" id="IPR026590">
    <property type="entry name" value="Ssirtuin_cat_dom"/>
</dbReference>
<dbReference type="Gene3D" id="3.40.50.1220">
    <property type="entry name" value="TPP-binding domain"/>
    <property type="match status" value="1"/>
</dbReference>
<name>A0A7C0VCE2_UNCW3</name>
<feature type="binding site" evidence="3 4">
    <location>
        <position position="142"/>
    </location>
    <ligand>
        <name>Zn(2+)</name>
        <dbReference type="ChEBI" id="CHEBI:29105"/>
    </ligand>
</feature>
<comment type="catalytic activity">
    <reaction evidence="3">
        <text>N(6)-succinyl-L-lysyl-[protein] + NAD(+) + H2O = 2''-O-succinyl-ADP-D-ribose + nicotinamide + L-lysyl-[protein]</text>
        <dbReference type="Rhea" id="RHEA:47668"/>
        <dbReference type="Rhea" id="RHEA-COMP:9752"/>
        <dbReference type="Rhea" id="RHEA-COMP:11877"/>
        <dbReference type="ChEBI" id="CHEBI:15377"/>
        <dbReference type="ChEBI" id="CHEBI:17154"/>
        <dbReference type="ChEBI" id="CHEBI:29969"/>
        <dbReference type="ChEBI" id="CHEBI:57540"/>
        <dbReference type="ChEBI" id="CHEBI:87830"/>
        <dbReference type="ChEBI" id="CHEBI:87832"/>
    </reaction>
</comment>
<feature type="active site" description="Proton acceptor" evidence="3 4">
    <location>
        <position position="114"/>
    </location>
</feature>
<dbReference type="GO" id="GO:0036054">
    <property type="term" value="F:protein-malonyllysine demalonylase activity"/>
    <property type="evidence" value="ECO:0007669"/>
    <property type="project" value="InterPro"/>
</dbReference>
<dbReference type="Gene3D" id="3.30.1600.10">
    <property type="entry name" value="SIR2/SIRT2 'Small Domain"/>
    <property type="match status" value="1"/>
</dbReference>
<dbReference type="PANTHER" id="PTHR11085">
    <property type="entry name" value="NAD-DEPENDENT PROTEIN DEACYLASE SIRTUIN-5, MITOCHONDRIAL-RELATED"/>
    <property type="match status" value="1"/>
</dbReference>
<dbReference type="InterPro" id="IPR027546">
    <property type="entry name" value="Sirtuin_class_III"/>
</dbReference>
<dbReference type="InterPro" id="IPR029035">
    <property type="entry name" value="DHS-like_NAD/FAD-binding_dom"/>
</dbReference>
<dbReference type="Pfam" id="PF02146">
    <property type="entry name" value="SIR2"/>
    <property type="match status" value="1"/>
</dbReference>
<dbReference type="HAMAP" id="MF_01121">
    <property type="entry name" value="Sirtuin_ClassIII"/>
    <property type="match status" value="1"/>
</dbReference>
<dbReference type="Proteomes" id="UP000885847">
    <property type="component" value="Unassembled WGS sequence"/>
</dbReference>
<feature type="binding site" evidence="3">
    <location>
        <position position="66"/>
    </location>
    <ligand>
        <name>substrate</name>
    </ligand>
</feature>
<comment type="catalytic activity">
    <reaction evidence="3">
        <text>N(6)-acetyl-L-lysyl-[protein] + NAD(+) + H2O = 2''-O-acetyl-ADP-D-ribose + nicotinamide + L-lysyl-[protein]</text>
        <dbReference type="Rhea" id="RHEA:43636"/>
        <dbReference type="Rhea" id="RHEA-COMP:9752"/>
        <dbReference type="Rhea" id="RHEA-COMP:10731"/>
        <dbReference type="ChEBI" id="CHEBI:15377"/>
        <dbReference type="ChEBI" id="CHEBI:17154"/>
        <dbReference type="ChEBI" id="CHEBI:29969"/>
        <dbReference type="ChEBI" id="CHEBI:57540"/>
        <dbReference type="ChEBI" id="CHEBI:61930"/>
        <dbReference type="ChEBI" id="CHEBI:83767"/>
        <dbReference type="EC" id="2.3.1.286"/>
    </reaction>
</comment>
<dbReference type="EMBL" id="DQWE01000330">
    <property type="protein sequence ID" value="HDI83509.1"/>
    <property type="molecule type" value="Genomic_DNA"/>
</dbReference>
<feature type="binding site" evidence="3 4">
    <location>
        <position position="125"/>
    </location>
    <ligand>
        <name>Zn(2+)</name>
        <dbReference type="ChEBI" id="CHEBI:29105"/>
    </ligand>
</feature>
<reference evidence="6" key="1">
    <citation type="journal article" date="2020" name="mSystems">
        <title>Genome- and Community-Level Interaction Insights into Carbon Utilization and Element Cycling Functions of Hydrothermarchaeota in Hydrothermal Sediment.</title>
        <authorList>
            <person name="Zhou Z."/>
            <person name="Liu Y."/>
            <person name="Xu W."/>
            <person name="Pan J."/>
            <person name="Luo Z.H."/>
            <person name="Li M."/>
        </authorList>
    </citation>
    <scope>NUCLEOTIDE SEQUENCE [LARGE SCALE GENOMIC DNA]</scope>
    <source>
        <strain evidence="6">HyVt-102</strain>
    </source>
</reference>
<comment type="similarity">
    <text evidence="3">Belongs to the sirtuin family. Class III subfamily.</text>
</comment>
<dbReference type="InterPro" id="IPR003000">
    <property type="entry name" value="Sirtuin"/>
</dbReference>
<dbReference type="GO" id="GO:0017136">
    <property type="term" value="F:histone deacetylase activity, NAD-dependent"/>
    <property type="evidence" value="ECO:0007669"/>
    <property type="project" value="TreeGrafter"/>
</dbReference>
<dbReference type="GO" id="GO:0070403">
    <property type="term" value="F:NAD+ binding"/>
    <property type="evidence" value="ECO:0007669"/>
    <property type="project" value="UniProtKB-UniRule"/>
</dbReference>
<keyword evidence="3" id="KW-0963">Cytoplasm</keyword>
<evidence type="ECO:0000259" key="5">
    <source>
        <dbReference type="PROSITE" id="PS50305"/>
    </source>
</evidence>